<dbReference type="EMBL" id="BJYA01000001">
    <property type="protein sequence ID" value="GEN44597.1"/>
    <property type="molecule type" value="Genomic_DNA"/>
</dbReference>
<proteinExistence type="predicted"/>
<comment type="caution">
    <text evidence="2">The sequence shown here is derived from an EMBL/GenBank/DDBJ whole genome shotgun (WGS) entry which is preliminary data.</text>
</comment>
<dbReference type="AlphaFoldDB" id="A0A511W0H9"/>
<evidence type="ECO:0000313" key="3">
    <source>
        <dbReference type="Proteomes" id="UP000321440"/>
    </source>
</evidence>
<reference evidence="2 3" key="1">
    <citation type="submission" date="2019-07" db="EMBL/GenBank/DDBJ databases">
        <title>Whole genome shotgun sequence of Alkalibacillus haloalkaliphilus NBRC 103110.</title>
        <authorList>
            <person name="Hosoyama A."/>
            <person name="Uohara A."/>
            <person name="Ohji S."/>
            <person name="Ichikawa N."/>
        </authorList>
    </citation>
    <scope>NUCLEOTIDE SEQUENCE [LARGE SCALE GENOMIC DNA]</scope>
    <source>
        <strain evidence="2 3">NBRC 103110</strain>
    </source>
</reference>
<dbReference type="PANTHER" id="PTHR40590">
    <property type="entry name" value="CYTOPLASMIC PROTEIN-RELATED"/>
    <property type="match status" value="1"/>
</dbReference>
<keyword evidence="1" id="KW-0732">Signal</keyword>
<dbReference type="InterPro" id="IPR002816">
    <property type="entry name" value="TraB/PrgY/GumN_fam"/>
</dbReference>
<dbReference type="SUPFAM" id="SSF52058">
    <property type="entry name" value="L domain-like"/>
    <property type="match status" value="1"/>
</dbReference>
<dbReference type="PANTHER" id="PTHR40590:SF1">
    <property type="entry name" value="CYTOPLASMIC PROTEIN"/>
    <property type="match status" value="1"/>
</dbReference>
<feature type="signal peptide" evidence="1">
    <location>
        <begin position="1"/>
        <end position="21"/>
    </location>
</feature>
<feature type="chain" id="PRO_5039345721" description="TraB/GumN family protein" evidence="1">
    <location>
        <begin position="22"/>
        <end position="411"/>
    </location>
</feature>
<organism evidence="2 3">
    <name type="scientific">Alkalibacillus haloalkaliphilus</name>
    <dbReference type="NCBI Taxonomy" id="94136"/>
    <lineage>
        <taxon>Bacteria</taxon>
        <taxon>Bacillati</taxon>
        <taxon>Bacillota</taxon>
        <taxon>Bacilli</taxon>
        <taxon>Bacillales</taxon>
        <taxon>Bacillaceae</taxon>
        <taxon>Alkalibacillus</taxon>
    </lineage>
</organism>
<dbReference type="InterPro" id="IPR001611">
    <property type="entry name" value="Leu-rich_rpt"/>
</dbReference>
<gene>
    <name evidence="2" type="ORF">AHA02nite_03730</name>
</gene>
<dbReference type="Pfam" id="PF01963">
    <property type="entry name" value="TraB_PrgY_gumN"/>
    <property type="match status" value="1"/>
</dbReference>
<dbReference type="CDD" id="cd14789">
    <property type="entry name" value="Tiki"/>
    <property type="match status" value="1"/>
</dbReference>
<evidence type="ECO:0000256" key="1">
    <source>
        <dbReference type="SAM" id="SignalP"/>
    </source>
</evidence>
<dbReference type="Proteomes" id="UP000321440">
    <property type="component" value="Unassembled WGS sequence"/>
</dbReference>
<protein>
    <recommendedName>
        <fullName evidence="4">TraB/GumN family protein</fullName>
    </recommendedName>
</protein>
<dbReference type="Gene3D" id="3.80.10.10">
    <property type="entry name" value="Ribonuclease Inhibitor"/>
    <property type="match status" value="1"/>
</dbReference>
<dbReference type="RefSeq" id="WP_170235946.1">
    <property type="nucleotide sequence ID" value="NZ_BJYA01000001.1"/>
</dbReference>
<dbReference type="InterPro" id="IPR047111">
    <property type="entry name" value="YbaP-like"/>
</dbReference>
<sequence length="411" mass="46531">MKTNKVYILFILLALLLGACSDDTITFNDENLENAVLDELRINEELTESGVETVTSLDLSGENIDSLSGIEALYNLEVLDVSNNNIEDVSVLLELNSLEEVTIAANPVIEDREQSELLDELSEQGTVVIESQQLGDPDGPGGFLWQVENEETTVYLLGTIHAGTRDFYPLHESIETAYYEADVVVPEIDLNDLNMYEMQQIQQELGMYEEGETIEDHVSNEMYEQLDETISDLGMSIEMVESYKPWLLSSLIQSLRLQQLGYLHGVDEYFLNQAAIDGKEVEALETFESQFEVLASPSEEYQMTMLEQSLVSLDQFDEEITTMFELYKAGDADDLIGYLFDEDATVTEEEEAYMEELNDNRNYNMAEQIDEYLTTNDGKTYFVIVGAAHLIIEPHIVSILEEEGYSVNHIH</sequence>
<name>A0A511W0H9_9BACI</name>
<evidence type="ECO:0000313" key="2">
    <source>
        <dbReference type="EMBL" id="GEN44597.1"/>
    </source>
</evidence>
<dbReference type="InterPro" id="IPR032675">
    <property type="entry name" value="LRR_dom_sf"/>
</dbReference>
<dbReference type="PROSITE" id="PS51450">
    <property type="entry name" value="LRR"/>
    <property type="match status" value="1"/>
</dbReference>
<keyword evidence="3" id="KW-1185">Reference proteome</keyword>
<evidence type="ECO:0008006" key="4">
    <source>
        <dbReference type="Google" id="ProtNLM"/>
    </source>
</evidence>
<dbReference type="PROSITE" id="PS51257">
    <property type="entry name" value="PROKAR_LIPOPROTEIN"/>
    <property type="match status" value="1"/>
</dbReference>
<accession>A0A511W0H9</accession>